<evidence type="ECO:0000313" key="1">
    <source>
        <dbReference type="EMBL" id="MCW1934550.1"/>
    </source>
</evidence>
<sequence length="213" mass="24662">MAKPAFQIVETEDLFEYPIGADDRLDSHFFLAWRFHDWLTSDFRLLADLEVRAIGFDLFNLAQTQNPVGTLPTDERLLARLVGVPLDQWRALCERPVGPLYNWKKCLCDDDRVRLYHPKVLQTVQGALGLRDDKLAKREDDRARKRIENLPAQMMRAGASAMMAKDEATLFAFDEFLVEHFPKKMRRPAFLRRALEAFQLRAEGLEWRAATGL</sequence>
<comment type="caution">
    <text evidence="1">The sequence shown here is derived from an EMBL/GenBank/DDBJ whole genome shotgun (WGS) entry which is preliminary data.</text>
</comment>
<protein>
    <submittedName>
        <fullName evidence="1">Uncharacterized protein</fullName>
    </submittedName>
</protein>
<dbReference type="EMBL" id="JAPDFL010000001">
    <property type="protein sequence ID" value="MCW1934550.1"/>
    <property type="molecule type" value="Genomic_DNA"/>
</dbReference>
<name>A0ABT3H3Z7_9RHOB</name>
<gene>
    <name evidence="1" type="ORF">OKW52_20405</name>
</gene>
<accession>A0ABT3H3Z7</accession>
<dbReference type="Proteomes" id="UP001208938">
    <property type="component" value="Unassembled WGS sequence"/>
</dbReference>
<reference evidence="1 2" key="1">
    <citation type="submission" date="2022-10" db="EMBL/GenBank/DDBJ databases">
        <title>Pararhodobacter sp. nov., isolated from marine algae.</title>
        <authorList>
            <person name="Choi B.J."/>
            <person name="Kim J.M."/>
            <person name="Lee J.K."/>
            <person name="Choi D.G."/>
            <person name="Jeon C.O."/>
        </authorList>
    </citation>
    <scope>NUCLEOTIDE SEQUENCE [LARGE SCALE GENOMIC DNA]</scope>
    <source>
        <strain evidence="1 2">ZQ420</strain>
    </source>
</reference>
<organism evidence="1 2">
    <name type="scientific">Pararhodobacter zhoushanensis</name>
    <dbReference type="NCBI Taxonomy" id="2479545"/>
    <lineage>
        <taxon>Bacteria</taxon>
        <taxon>Pseudomonadati</taxon>
        <taxon>Pseudomonadota</taxon>
        <taxon>Alphaproteobacteria</taxon>
        <taxon>Rhodobacterales</taxon>
        <taxon>Paracoccaceae</taxon>
        <taxon>Pararhodobacter</taxon>
    </lineage>
</organism>
<dbReference type="RefSeq" id="WP_264507334.1">
    <property type="nucleotide sequence ID" value="NZ_JAPDFL010000001.1"/>
</dbReference>
<keyword evidence="2" id="KW-1185">Reference proteome</keyword>
<proteinExistence type="predicted"/>
<evidence type="ECO:0000313" key="2">
    <source>
        <dbReference type="Proteomes" id="UP001208938"/>
    </source>
</evidence>